<name>A0A223LD61_9CAUD</name>
<evidence type="ECO:0000256" key="4">
    <source>
        <dbReference type="ARBA" id="ARBA00022840"/>
    </source>
</evidence>
<dbReference type="Gene3D" id="3.30.470.30">
    <property type="entry name" value="DNA ligase/mRNA capping enzyme"/>
    <property type="match status" value="1"/>
</dbReference>
<proteinExistence type="predicted"/>
<evidence type="ECO:0000259" key="7">
    <source>
        <dbReference type="Pfam" id="PF18043"/>
    </source>
</evidence>
<sequence>MIFVKYNSLENHYRQNVIDSFATSGYTAKGVEWVAMEKIHGTNFQLAVNDEHVQAGRRTDLLGDFDQFYEADLIVKKYHDNARKVYNFVKQKHPEVDQVTIFGEYAGNLTTGKMIQKEVEYGDQDFYVFDIFIFSGETGMYLSHDFVMDAIDGIFKHAPVIYRGDFDGVTKLPNDFQSVVIPSNKAGKFDLVEGTDNIAEGFVAKTVDPHYTRQGRTIFKSKNSKFTEKGKSDKPVKVKEPLGESDLAMVHEIAEYINVNRLKNVLSKIGIPTTKEFGKVSGNLSKDAIEDFTKDTSKNLRDAERPSDVGKAVNNLAGELVREHWMNILDGNF</sequence>
<comment type="catalytic activity">
    <reaction evidence="5">
        <text>ATP + (ribonucleotide)n-3'-hydroxyl + 5'-phospho-(ribonucleotide)m = (ribonucleotide)n+m + AMP + diphosphate.</text>
        <dbReference type="EC" id="6.5.1.3"/>
    </reaction>
</comment>
<dbReference type="EMBL" id="MF448340">
    <property type="protein sequence ID" value="ASU00157.1"/>
    <property type="molecule type" value="Genomic_DNA"/>
</dbReference>
<keyword evidence="2 8" id="KW-0436">Ligase</keyword>
<feature type="domain" description="RNA ligase" evidence="6">
    <location>
        <begin position="32"/>
        <end position="221"/>
    </location>
</feature>
<dbReference type="Pfam" id="PF18043">
    <property type="entry name" value="T4_Rnl2_C"/>
    <property type="match status" value="1"/>
</dbReference>
<dbReference type="InterPro" id="IPR040609">
    <property type="entry name" value="Rnl2_C"/>
</dbReference>
<dbReference type="InterPro" id="IPR021122">
    <property type="entry name" value="RNA_ligase_dom_REL/Rnl2"/>
</dbReference>
<dbReference type="InterPro" id="IPR012647">
    <property type="entry name" value="RNA_lig_RNL2"/>
</dbReference>
<evidence type="ECO:0000313" key="8">
    <source>
        <dbReference type="EMBL" id="ASU00157.1"/>
    </source>
</evidence>
<dbReference type="KEGG" id="vg:55604762"/>
<dbReference type="GeneID" id="55604762"/>
<protein>
    <recommendedName>
        <fullName evidence="1">RNA ligase (ATP)</fullName>
        <ecNumber evidence="1">6.5.1.3</ecNumber>
    </recommendedName>
</protein>
<dbReference type="RefSeq" id="YP_009834695.1">
    <property type="nucleotide sequence ID" value="NC_048673.1"/>
</dbReference>
<dbReference type="SUPFAM" id="SSF56091">
    <property type="entry name" value="DNA ligase/mRNA capping enzyme, catalytic domain"/>
    <property type="match status" value="1"/>
</dbReference>
<evidence type="ECO:0000256" key="3">
    <source>
        <dbReference type="ARBA" id="ARBA00022741"/>
    </source>
</evidence>
<dbReference type="Proteomes" id="UP000226092">
    <property type="component" value="Segment"/>
</dbReference>
<dbReference type="EC" id="6.5.1.3" evidence="1"/>
<evidence type="ECO:0000259" key="6">
    <source>
        <dbReference type="Pfam" id="PF09414"/>
    </source>
</evidence>
<keyword evidence="4" id="KW-0067">ATP-binding</keyword>
<evidence type="ECO:0000256" key="2">
    <source>
        <dbReference type="ARBA" id="ARBA00022598"/>
    </source>
</evidence>
<evidence type="ECO:0000256" key="1">
    <source>
        <dbReference type="ARBA" id="ARBA00012724"/>
    </source>
</evidence>
<dbReference type="GO" id="GO:0005524">
    <property type="term" value="F:ATP binding"/>
    <property type="evidence" value="ECO:0007669"/>
    <property type="project" value="UniProtKB-KW"/>
</dbReference>
<keyword evidence="3" id="KW-0547">Nucleotide-binding</keyword>
<accession>A0A223LD61</accession>
<evidence type="ECO:0000256" key="5">
    <source>
        <dbReference type="ARBA" id="ARBA00034038"/>
    </source>
</evidence>
<dbReference type="Gene3D" id="3.30.1490.70">
    <property type="match status" value="1"/>
</dbReference>
<evidence type="ECO:0000313" key="9">
    <source>
        <dbReference type="Proteomes" id="UP000226092"/>
    </source>
</evidence>
<dbReference type="Pfam" id="PF09414">
    <property type="entry name" value="RNA_ligase"/>
    <property type="match status" value="1"/>
</dbReference>
<keyword evidence="9" id="KW-1185">Reference proteome</keyword>
<dbReference type="GO" id="GO:0003972">
    <property type="term" value="F:RNA ligase (ATP) activity"/>
    <property type="evidence" value="ECO:0007669"/>
    <property type="project" value="UniProtKB-EC"/>
</dbReference>
<dbReference type="InterPro" id="IPR041948">
    <property type="entry name" value="Rnl1/2_C_sf"/>
</dbReference>
<dbReference type="Gene3D" id="1.10.10.1810">
    <property type="entry name" value="RNA ligase"/>
    <property type="match status" value="1"/>
</dbReference>
<reference evidence="8 9" key="1">
    <citation type="submission" date="2017-07" db="EMBL/GenBank/DDBJ databases">
        <title>In vitro design and evaluation of phage cocktails against multidrug-resistant Aeromonas salmonicida.</title>
        <authorList>
            <person name="Chen L."/>
            <person name="Yuan S."/>
            <person name="Ma Y."/>
        </authorList>
    </citation>
    <scope>NUCLEOTIDE SEQUENCE [LARGE SCALE GENOMIC DNA]</scope>
</reference>
<dbReference type="NCBIfam" id="TIGR02307">
    <property type="entry name" value="RNA_lig_RNL2"/>
    <property type="match status" value="1"/>
</dbReference>
<feature type="domain" description="RNA ligase 2 C-terminal" evidence="7">
    <location>
        <begin position="249"/>
        <end position="304"/>
    </location>
</feature>
<organism evidence="8 9">
    <name type="scientific">Aeromonas phage AS-zj</name>
    <dbReference type="NCBI Taxonomy" id="2024208"/>
    <lineage>
        <taxon>Viruses</taxon>
        <taxon>Duplodnaviria</taxon>
        <taxon>Heunggongvirae</taxon>
        <taxon>Uroviricota</taxon>
        <taxon>Caudoviricetes</taxon>
        <taxon>Pantevenvirales</taxon>
        <taxon>Straboviridae</taxon>
        <taxon>Emmerichvirinae</taxon>
        <taxon>Ceceduovirus</taxon>
        <taxon>Ceceduovirus aszj</taxon>
    </lineage>
</organism>